<comment type="caution">
    <text evidence="11">The sequence shown here is derived from an EMBL/GenBank/DDBJ whole genome shotgun (WGS) entry which is preliminary data.</text>
</comment>
<evidence type="ECO:0000256" key="1">
    <source>
        <dbReference type="ARBA" id="ARBA00012417"/>
    </source>
</evidence>
<evidence type="ECO:0000259" key="9">
    <source>
        <dbReference type="Pfam" id="PF06144"/>
    </source>
</evidence>
<dbReference type="SUPFAM" id="SSF52540">
    <property type="entry name" value="P-loop containing nucleoside triphosphate hydrolases"/>
    <property type="match status" value="1"/>
</dbReference>
<protein>
    <recommendedName>
        <fullName evidence="2">DNA polymerase III subunit delta</fullName>
        <ecNumber evidence="1">2.7.7.7</ecNumber>
    </recommendedName>
</protein>
<dbReference type="GO" id="GO:0009360">
    <property type="term" value="C:DNA polymerase III complex"/>
    <property type="evidence" value="ECO:0007669"/>
    <property type="project" value="InterPro"/>
</dbReference>
<dbReference type="Pfam" id="PF06144">
    <property type="entry name" value="DNA_pol3_delta"/>
    <property type="match status" value="1"/>
</dbReference>
<evidence type="ECO:0000259" key="10">
    <source>
        <dbReference type="Pfam" id="PF21694"/>
    </source>
</evidence>
<dbReference type="EMBL" id="JTHE02000002">
    <property type="protein sequence ID" value="NEV65906.1"/>
    <property type="molecule type" value="Genomic_DNA"/>
</dbReference>
<dbReference type="InterPro" id="IPR048466">
    <property type="entry name" value="DNA_pol3_delta-like_C"/>
</dbReference>
<name>A0A0C1YE05_9CYAN</name>
<feature type="domain" description="DNA polymerase III delta subunit-like C-terminal" evidence="10">
    <location>
        <begin position="201"/>
        <end position="313"/>
    </location>
</feature>
<keyword evidence="3 11" id="KW-0808">Transferase</keyword>
<dbReference type="AlphaFoldDB" id="A0A0C1YE05"/>
<evidence type="ECO:0000256" key="6">
    <source>
        <dbReference type="ARBA" id="ARBA00022932"/>
    </source>
</evidence>
<dbReference type="PANTHER" id="PTHR34388">
    <property type="entry name" value="DNA POLYMERASE III SUBUNIT DELTA"/>
    <property type="match status" value="1"/>
</dbReference>
<dbReference type="Gene3D" id="3.40.50.300">
    <property type="entry name" value="P-loop containing nucleotide triphosphate hydrolases"/>
    <property type="match status" value="1"/>
</dbReference>
<evidence type="ECO:0000256" key="5">
    <source>
        <dbReference type="ARBA" id="ARBA00022705"/>
    </source>
</evidence>
<evidence type="ECO:0000256" key="7">
    <source>
        <dbReference type="ARBA" id="ARBA00034754"/>
    </source>
</evidence>
<proteinExistence type="inferred from homology"/>
<reference evidence="11" key="2">
    <citation type="journal article" date="2015" name="Genome Announc.">
        <title>Draft Genome Sequence of Filamentous Marine Cyanobacterium Lyngbya confervoides Strain BDU141951.</title>
        <authorList>
            <person name="Chandrababunaidu M.M."/>
            <person name="Sen D."/>
            <person name="Tripathy S."/>
        </authorList>
    </citation>
    <scope>NUCLEOTIDE SEQUENCE</scope>
    <source>
        <strain evidence="11">BDU141951</strain>
    </source>
</reference>
<dbReference type="Pfam" id="PF21694">
    <property type="entry name" value="DNA_pol3_delta_C"/>
    <property type="match status" value="1"/>
</dbReference>
<evidence type="ECO:0000313" key="11">
    <source>
        <dbReference type="EMBL" id="NEV65906.1"/>
    </source>
</evidence>
<dbReference type="GO" id="GO:0003677">
    <property type="term" value="F:DNA binding"/>
    <property type="evidence" value="ECO:0007669"/>
    <property type="project" value="InterPro"/>
</dbReference>
<gene>
    <name evidence="11" type="primary">holA</name>
    <name evidence="11" type="ORF">QQ91_002120</name>
</gene>
<sequence>MAVYYFWGDDDFQMNQAIAQLRERAIDDAWASFNYDKIGSDVAEGPTIALNQAMTPPFGTGKRFVWLVDTPLGQRCSEALRLEFERTLPKVPDTSILLLSSQQKPDGRSKFTKLLQKHGEIREFGTIPPWKSDQIVRQIEQTAKAQGLTLTSDAVDLLVDAVGNQTRQLMLELEKLSLYWGDRPGPIDAAAVSQLVTVSTQSSLQLAAALREGNTDRALSLLADLLNRNEAPLRIVSTLVGQFRTWLWVKLMADSGERNPQTIAKAAEIGNPKRVYFLQKEVAMLSLSGLQQVLEHLLALEAGLKSGQDATALLQTKVVEIAQICQNPRQISARVR</sequence>
<dbReference type="SUPFAM" id="SSF48019">
    <property type="entry name" value="post-AAA+ oligomerization domain-like"/>
    <property type="match status" value="1"/>
</dbReference>
<reference evidence="11" key="3">
    <citation type="submission" date="2020-02" db="EMBL/GenBank/DDBJ databases">
        <authorList>
            <person name="Sarangi A.N."/>
            <person name="Ghosh S."/>
            <person name="Mukherjee M."/>
            <person name="Tripathy S."/>
        </authorList>
    </citation>
    <scope>NUCLEOTIDE SEQUENCE</scope>
    <source>
        <strain evidence="11">BDU141951</strain>
    </source>
</reference>
<accession>A0A0C1YE05</accession>
<dbReference type="NCBIfam" id="TIGR01128">
    <property type="entry name" value="holA"/>
    <property type="match status" value="1"/>
</dbReference>
<evidence type="ECO:0000256" key="4">
    <source>
        <dbReference type="ARBA" id="ARBA00022695"/>
    </source>
</evidence>
<dbReference type="GO" id="GO:0003887">
    <property type="term" value="F:DNA-directed DNA polymerase activity"/>
    <property type="evidence" value="ECO:0007669"/>
    <property type="project" value="UniProtKB-KW"/>
</dbReference>
<dbReference type="Gene3D" id="1.20.272.10">
    <property type="match status" value="1"/>
</dbReference>
<keyword evidence="6" id="KW-0239">DNA-directed DNA polymerase</keyword>
<feature type="domain" description="DNA polymerase III delta N-terminal" evidence="9">
    <location>
        <begin position="4"/>
        <end position="120"/>
    </location>
</feature>
<comment type="catalytic activity">
    <reaction evidence="8">
        <text>DNA(n) + a 2'-deoxyribonucleoside 5'-triphosphate = DNA(n+1) + diphosphate</text>
        <dbReference type="Rhea" id="RHEA:22508"/>
        <dbReference type="Rhea" id="RHEA-COMP:17339"/>
        <dbReference type="Rhea" id="RHEA-COMP:17340"/>
        <dbReference type="ChEBI" id="CHEBI:33019"/>
        <dbReference type="ChEBI" id="CHEBI:61560"/>
        <dbReference type="ChEBI" id="CHEBI:173112"/>
        <dbReference type="EC" id="2.7.7.7"/>
    </reaction>
</comment>
<keyword evidence="5" id="KW-0235">DNA replication</keyword>
<organism evidence="11">
    <name type="scientific">Lyngbya confervoides BDU141951</name>
    <dbReference type="NCBI Taxonomy" id="1574623"/>
    <lineage>
        <taxon>Bacteria</taxon>
        <taxon>Bacillati</taxon>
        <taxon>Cyanobacteriota</taxon>
        <taxon>Cyanophyceae</taxon>
        <taxon>Oscillatoriophycideae</taxon>
        <taxon>Oscillatoriales</taxon>
        <taxon>Microcoleaceae</taxon>
        <taxon>Lyngbya</taxon>
    </lineage>
</organism>
<reference evidence="11" key="1">
    <citation type="submission" date="2014-11" db="EMBL/GenBank/DDBJ databases">
        <authorList>
            <person name="Malar M.C."/>
            <person name="Sen D."/>
            <person name="Tripathy S."/>
        </authorList>
    </citation>
    <scope>NUCLEOTIDE SEQUENCE</scope>
    <source>
        <strain evidence="11">BDU141951</strain>
    </source>
</reference>
<dbReference type="InterPro" id="IPR008921">
    <property type="entry name" value="DNA_pol3_clamp-load_cplx_C"/>
</dbReference>
<dbReference type="InterPro" id="IPR027417">
    <property type="entry name" value="P-loop_NTPase"/>
</dbReference>
<dbReference type="InterPro" id="IPR010372">
    <property type="entry name" value="DNA_pol3_delta_N"/>
</dbReference>
<dbReference type="Gene3D" id="1.10.8.60">
    <property type="match status" value="1"/>
</dbReference>
<dbReference type="EC" id="2.7.7.7" evidence="1"/>
<dbReference type="PANTHER" id="PTHR34388:SF1">
    <property type="entry name" value="DNA POLYMERASE III SUBUNIT DELTA"/>
    <property type="match status" value="1"/>
</dbReference>
<comment type="similarity">
    <text evidence="7">Belongs to the DNA polymerase HolA subunit family.</text>
</comment>
<dbReference type="InterPro" id="IPR005790">
    <property type="entry name" value="DNA_polIII_delta"/>
</dbReference>
<evidence type="ECO:0000256" key="3">
    <source>
        <dbReference type="ARBA" id="ARBA00022679"/>
    </source>
</evidence>
<evidence type="ECO:0000256" key="2">
    <source>
        <dbReference type="ARBA" id="ARBA00017703"/>
    </source>
</evidence>
<dbReference type="GO" id="GO:0006261">
    <property type="term" value="P:DNA-templated DNA replication"/>
    <property type="evidence" value="ECO:0007669"/>
    <property type="project" value="TreeGrafter"/>
</dbReference>
<evidence type="ECO:0000256" key="8">
    <source>
        <dbReference type="ARBA" id="ARBA00049244"/>
    </source>
</evidence>
<keyword evidence="4 11" id="KW-0548">Nucleotidyltransferase</keyword>